<evidence type="ECO:0000313" key="3">
    <source>
        <dbReference type="EMBL" id="KAA0016832.1"/>
    </source>
</evidence>
<name>A0A640W9X2_9GAMM</name>
<dbReference type="InterPro" id="IPR043143">
    <property type="entry name" value="Mal/L-sulf/L-lact_DH-like_NADP"/>
</dbReference>
<dbReference type="EMBL" id="VTPX01000009">
    <property type="protein sequence ID" value="KAA0016832.1"/>
    <property type="molecule type" value="Genomic_DNA"/>
</dbReference>
<dbReference type="RefSeq" id="WP_149436243.1">
    <property type="nucleotide sequence ID" value="NZ_VTPX01000009.1"/>
</dbReference>
<proteinExistence type="inferred from homology"/>
<dbReference type="Gene3D" id="3.30.1370.60">
    <property type="entry name" value="Hypothetical oxidoreductase yiak, domain 2"/>
    <property type="match status" value="1"/>
</dbReference>
<comment type="caution">
    <text evidence="3">The sequence shown here is derived from an EMBL/GenBank/DDBJ whole genome shotgun (WGS) entry which is preliminary data.</text>
</comment>
<accession>A0A640W9X2</accession>
<keyword evidence="2" id="KW-0560">Oxidoreductase</keyword>
<dbReference type="AlphaFoldDB" id="A0A640W9X2"/>
<reference evidence="3 4" key="1">
    <citation type="submission" date="2019-08" db="EMBL/GenBank/DDBJ databases">
        <title>Bioinformatics analysis of the strain L3 and L5.</title>
        <authorList>
            <person name="Li X."/>
        </authorList>
    </citation>
    <scope>NUCLEOTIDE SEQUENCE [LARGE SCALE GENOMIC DNA]</scope>
    <source>
        <strain evidence="3 4">L3</strain>
    </source>
</reference>
<dbReference type="PANTHER" id="PTHR11091:SF0">
    <property type="entry name" value="MALATE DEHYDROGENASE"/>
    <property type="match status" value="1"/>
</dbReference>
<dbReference type="InterPro" id="IPR036111">
    <property type="entry name" value="Mal/L-sulfo/L-lacto_DH-like_sf"/>
</dbReference>
<sequence>MTHDVSLCLKEAEALSLRILDKAGFSPAHANAITRSVVAAQRDECHSHGLYRLINCVDAARKGGLDPQAEPVVHDQAPGVVKIDARGGCSLLSFETGKAHLKEKAERNGVAVLGINHCFHFSALWSEVEALAELGLAALAMNPTHAFVAPTGGTKPLLGTNPFAFAWPRPGRLPYVFDFATSVVARGEIELHRRAGNSIPEGWALNTEGDPTTDPAAALEGAMLPFGGHKGAALSTMIELLAGPLIGDALSHETSPANDAGTGRPQHGEIVIAFSPETFLGAQSESQLTHAEALFDRILEQGARLPSQRRFEARERSLEHGVSIPTPLYEELERLA</sequence>
<keyword evidence="4" id="KW-1185">Reference proteome</keyword>
<dbReference type="PANTHER" id="PTHR11091">
    <property type="entry name" value="OXIDOREDUCTASE-RELATED"/>
    <property type="match status" value="1"/>
</dbReference>
<dbReference type="InterPro" id="IPR043144">
    <property type="entry name" value="Mal/L-sulf/L-lact_DH-like_ah"/>
</dbReference>
<dbReference type="InterPro" id="IPR003767">
    <property type="entry name" value="Malate/L-lactate_DH-like"/>
</dbReference>
<dbReference type="GO" id="GO:0016491">
    <property type="term" value="F:oxidoreductase activity"/>
    <property type="evidence" value="ECO:0007669"/>
    <property type="project" value="UniProtKB-KW"/>
</dbReference>
<evidence type="ECO:0000313" key="4">
    <source>
        <dbReference type="Proteomes" id="UP000466024"/>
    </source>
</evidence>
<gene>
    <name evidence="3" type="ORF">F0A16_15135</name>
</gene>
<dbReference type="SUPFAM" id="SSF89733">
    <property type="entry name" value="L-sulfolactate dehydrogenase-like"/>
    <property type="match status" value="1"/>
</dbReference>
<dbReference type="Gene3D" id="1.10.1530.10">
    <property type="match status" value="1"/>
</dbReference>
<evidence type="ECO:0000256" key="1">
    <source>
        <dbReference type="ARBA" id="ARBA00006056"/>
    </source>
</evidence>
<dbReference type="Proteomes" id="UP000466024">
    <property type="component" value="Unassembled WGS sequence"/>
</dbReference>
<dbReference type="Pfam" id="PF02615">
    <property type="entry name" value="Ldh_2"/>
    <property type="match status" value="1"/>
</dbReference>
<evidence type="ECO:0000256" key="2">
    <source>
        <dbReference type="ARBA" id="ARBA00023002"/>
    </source>
</evidence>
<organism evidence="3 4">
    <name type="scientific">Salinicola corii</name>
    <dbReference type="NCBI Taxonomy" id="2606937"/>
    <lineage>
        <taxon>Bacteria</taxon>
        <taxon>Pseudomonadati</taxon>
        <taxon>Pseudomonadota</taxon>
        <taxon>Gammaproteobacteria</taxon>
        <taxon>Oceanospirillales</taxon>
        <taxon>Halomonadaceae</taxon>
        <taxon>Salinicola</taxon>
    </lineage>
</organism>
<comment type="similarity">
    <text evidence="1">Belongs to the LDH2/MDH2 oxidoreductase family.</text>
</comment>
<protein>
    <submittedName>
        <fullName evidence="3">Ldh family oxidoreductase</fullName>
    </submittedName>
</protein>